<evidence type="ECO:0000256" key="8">
    <source>
        <dbReference type="SAM" id="MobiDB-lite"/>
    </source>
</evidence>
<evidence type="ECO:0000313" key="11">
    <source>
        <dbReference type="EMBL" id="MFI2488528.1"/>
    </source>
</evidence>
<proteinExistence type="inferred from homology"/>
<dbReference type="InterPro" id="IPR001316">
    <property type="entry name" value="Pept_S1A_streptogrisin"/>
</dbReference>
<dbReference type="InterPro" id="IPR004236">
    <property type="entry name" value="Pept_S1_alpha_lytic"/>
</dbReference>
<dbReference type="Pfam" id="PF02983">
    <property type="entry name" value="Pro_Al_protease"/>
    <property type="match status" value="1"/>
</dbReference>
<evidence type="ECO:0000256" key="2">
    <source>
        <dbReference type="ARBA" id="ARBA00022670"/>
    </source>
</evidence>
<keyword evidence="12" id="KW-1185">Reference proteome</keyword>
<dbReference type="PRINTS" id="PR00861">
    <property type="entry name" value="ALYTICPTASE"/>
</dbReference>
<evidence type="ECO:0000256" key="7">
    <source>
        <dbReference type="ARBA" id="ARBA00023157"/>
    </source>
</evidence>
<dbReference type="EMBL" id="JBIRYI010000010">
    <property type="protein sequence ID" value="MFI2488528.1"/>
    <property type="molecule type" value="Genomic_DNA"/>
</dbReference>
<dbReference type="CDD" id="cd21112">
    <property type="entry name" value="alphaLP-like"/>
    <property type="match status" value="1"/>
</dbReference>
<dbReference type="InterPro" id="IPR043504">
    <property type="entry name" value="Peptidase_S1_PA_chymotrypsin"/>
</dbReference>
<evidence type="ECO:0000313" key="12">
    <source>
        <dbReference type="Proteomes" id="UP001611580"/>
    </source>
</evidence>
<keyword evidence="5" id="KW-0720">Serine protease</keyword>
<dbReference type="RefSeq" id="WP_397405674.1">
    <property type="nucleotide sequence ID" value="NZ_JBIRYI010000010.1"/>
</dbReference>
<comment type="caution">
    <text evidence="11">The sequence shown here is derived from an EMBL/GenBank/DDBJ whole genome shotgun (WGS) entry which is preliminary data.</text>
</comment>
<sequence>MVLGLMAPATAAPAQAVDSDEPTEAELAELHEAIGESEVEGIAWYTDETAGEVVVMADSTVDGAERNAVRRAAGDQIGELELQRTEGEFKPVRRSAGPGTAIHGSGIRCSLGFNVRKGSKFYLITAGHCGNEAASWGVTLRYPHRIGPTVRSRFPGGDFALVRYDNPSLSQRRGFVPGTAYVGRKVTRVGSTTGQHSGVVTAVGVSVRYGGGALVRNLIQTDICAEPGDSGGPLSSGRHALGITSGAAGSCPARGLSLYQPIKPVLAAYGVQLYR</sequence>
<dbReference type="Proteomes" id="UP001611580">
    <property type="component" value="Unassembled WGS sequence"/>
</dbReference>
<keyword evidence="3" id="KW-0732">Signal</keyword>
<evidence type="ECO:0000256" key="1">
    <source>
        <dbReference type="ARBA" id="ARBA00007664"/>
    </source>
</evidence>
<evidence type="ECO:0000256" key="6">
    <source>
        <dbReference type="ARBA" id="ARBA00023145"/>
    </source>
</evidence>
<comment type="similarity">
    <text evidence="1">Belongs to the peptidase S1 family.</text>
</comment>
<dbReference type="Pfam" id="PF00089">
    <property type="entry name" value="Trypsin"/>
    <property type="match status" value="1"/>
</dbReference>
<dbReference type="SUPFAM" id="SSF50494">
    <property type="entry name" value="Trypsin-like serine proteases"/>
    <property type="match status" value="1"/>
</dbReference>
<organism evidence="11 12">
    <name type="scientific">Promicromonospora kroppenstedtii</name>
    <dbReference type="NCBI Taxonomy" id="440482"/>
    <lineage>
        <taxon>Bacteria</taxon>
        <taxon>Bacillati</taxon>
        <taxon>Actinomycetota</taxon>
        <taxon>Actinomycetes</taxon>
        <taxon>Micrococcales</taxon>
        <taxon>Promicromonosporaceae</taxon>
        <taxon>Promicromonospora</taxon>
    </lineage>
</organism>
<evidence type="ECO:0000259" key="9">
    <source>
        <dbReference type="Pfam" id="PF00089"/>
    </source>
</evidence>
<keyword evidence="4" id="KW-0378">Hydrolase</keyword>
<gene>
    <name evidence="11" type="ORF">ACH47X_16580</name>
</gene>
<accession>A0ABW7XLX0</accession>
<reference evidence="11 12" key="1">
    <citation type="submission" date="2024-10" db="EMBL/GenBank/DDBJ databases">
        <title>The Natural Products Discovery Center: Release of the First 8490 Sequenced Strains for Exploring Actinobacteria Biosynthetic Diversity.</title>
        <authorList>
            <person name="Kalkreuter E."/>
            <person name="Kautsar S.A."/>
            <person name="Yang D."/>
            <person name="Bader C.D."/>
            <person name="Teijaro C.N."/>
            <person name="Fluegel L."/>
            <person name="Davis C.M."/>
            <person name="Simpson J.R."/>
            <person name="Lauterbach L."/>
            <person name="Steele A.D."/>
            <person name="Gui C."/>
            <person name="Meng S."/>
            <person name="Li G."/>
            <person name="Viehrig K."/>
            <person name="Ye F."/>
            <person name="Su P."/>
            <person name="Kiefer A.F."/>
            <person name="Nichols A."/>
            <person name="Cepeda A.J."/>
            <person name="Yan W."/>
            <person name="Fan B."/>
            <person name="Jiang Y."/>
            <person name="Adhikari A."/>
            <person name="Zheng C.-J."/>
            <person name="Schuster L."/>
            <person name="Cowan T.M."/>
            <person name="Smanski M.J."/>
            <person name="Chevrette M.G."/>
            <person name="De Carvalho L.P.S."/>
            <person name="Shen B."/>
        </authorList>
    </citation>
    <scope>NUCLEOTIDE SEQUENCE [LARGE SCALE GENOMIC DNA]</scope>
    <source>
        <strain evidence="11 12">NPDC019481</strain>
    </source>
</reference>
<dbReference type="Gene3D" id="2.40.10.10">
    <property type="entry name" value="Trypsin-like serine proteases"/>
    <property type="match status" value="2"/>
</dbReference>
<feature type="domain" description="Peptidase S1A alpha-lytic prodomain" evidence="10">
    <location>
        <begin position="30"/>
        <end position="74"/>
    </location>
</feature>
<protein>
    <submittedName>
        <fullName evidence="11">S1 family peptidase</fullName>
    </submittedName>
</protein>
<feature type="domain" description="Peptidase S1" evidence="9">
    <location>
        <begin position="121"/>
        <end position="265"/>
    </location>
</feature>
<dbReference type="InterPro" id="IPR001254">
    <property type="entry name" value="Trypsin_dom"/>
</dbReference>
<name>A0ABW7XLX0_9MICO</name>
<feature type="region of interest" description="Disordered" evidence="8">
    <location>
        <begin position="1"/>
        <end position="20"/>
    </location>
</feature>
<feature type="compositionally biased region" description="Low complexity" evidence="8">
    <location>
        <begin position="7"/>
        <end position="16"/>
    </location>
</feature>
<evidence type="ECO:0000259" key="10">
    <source>
        <dbReference type="Pfam" id="PF02983"/>
    </source>
</evidence>
<keyword evidence="6" id="KW-0865">Zymogen</keyword>
<keyword evidence="7" id="KW-1015">Disulfide bond</keyword>
<evidence type="ECO:0000256" key="5">
    <source>
        <dbReference type="ARBA" id="ARBA00022825"/>
    </source>
</evidence>
<evidence type="ECO:0000256" key="3">
    <source>
        <dbReference type="ARBA" id="ARBA00022729"/>
    </source>
</evidence>
<dbReference type="InterPro" id="IPR009003">
    <property type="entry name" value="Peptidase_S1_PA"/>
</dbReference>
<keyword evidence="2" id="KW-0645">Protease</keyword>
<dbReference type="PIRSF" id="PIRSF001134">
    <property type="entry name" value="Streptogrisin"/>
    <property type="match status" value="1"/>
</dbReference>
<evidence type="ECO:0000256" key="4">
    <source>
        <dbReference type="ARBA" id="ARBA00022801"/>
    </source>
</evidence>